<protein>
    <submittedName>
        <fullName evidence="2">Uncharacterized protein</fullName>
    </submittedName>
</protein>
<dbReference type="AlphaFoldDB" id="A0A2M8L9I3"/>
<evidence type="ECO:0000256" key="1">
    <source>
        <dbReference type="SAM" id="MobiDB-lite"/>
    </source>
</evidence>
<feature type="non-terminal residue" evidence="2">
    <location>
        <position position="1"/>
    </location>
</feature>
<sequence>VDGVEYATVVSSDGKYYSSTFNAGIVVDKGFSKEIAIKGDIVGGSGRTANFDIFKRTDLYVKGETYGYGVTPPVGNQTTGTNDSLFHSSNP</sequence>
<dbReference type="EMBL" id="PFEP01000011">
    <property type="protein sequence ID" value="PJE73282.1"/>
    <property type="molecule type" value="Genomic_DNA"/>
</dbReference>
<comment type="caution">
    <text evidence="2">The sequence shown here is derived from an EMBL/GenBank/DDBJ whole genome shotgun (WGS) entry which is preliminary data.</text>
</comment>
<feature type="non-terminal residue" evidence="2">
    <location>
        <position position="91"/>
    </location>
</feature>
<gene>
    <name evidence="2" type="ORF">COV00_00635</name>
</gene>
<proteinExistence type="predicted"/>
<name>A0A2M8L9I3_9BACT</name>
<organism evidence="2 3">
    <name type="scientific">Candidatus Tagabacteria bacterium CG10_big_fil_rev_8_21_14_0_10_40_13</name>
    <dbReference type="NCBI Taxonomy" id="1975022"/>
    <lineage>
        <taxon>Bacteria</taxon>
        <taxon>Candidatus Tagaibacteriota</taxon>
    </lineage>
</organism>
<accession>A0A2M8L9I3</accession>
<evidence type="ECO:0000313" key="3">
    <source>
        <dbReference type="Proteomes" id="UP000230603"/>
    </source>
</evidence>
<evidence type="ECO:0000313" key="2">
    <source>
        <dbReference type="EMBL" id="PJE73282.1"/>
    </source>
</evidence>
<reference evidence="3" key="1">
    <citation type="submission" date="2017-09" db="EMBL/GenBank/DDBJ databases">
        <title>Depth-based differentiation of microbial function through sediment-hosted aquifers and enrichment of novel symbionts in the deep terrestrial subsurface.</title>
        <authorList>
            <person name="Probst A.J."/>
            <person name="Ladd B."/>
            <person name="Jarett J.K."/>
            <person name="Geller-Mcgrath D.E."/>
            <person name="Sieber C.M.K."/>
            <person name="Emerson J.B."/>
            <person name="Anantharaman K."/>
            <person name="Thomas B.C."/>
            <person name="Malmstrom R."/>
            <person name="Stieglmeier M."/>
            <person name="Klingl A."/>
            <person name="Woyke T."/>
            <person name="Ryan C.M."/>
            <person name="Banfield J.F."/>
        </authorList>
    </citation>
    <scope>NUCLEOTIDE SEQUENCE [LARGE SCALE GENOMIC DNA]</scope>
</reference>
<dbReference type="Proteomes" id="UP000230603">
    <property type="component" value="Unassembled WGS sequence"/>
</dbReference>
<feature type="compositionally biased region" description="Polar residues" evidence="1">
    <location>
        <begin position="74"/>
        <end position="91"/>
    </location>
</feature>
<feature type="region of interest" description="Disordered" evidence="1">
    <location>
        <begin position="71"/>
        <end position="91"/>
    </location>
</feature>